<gene>
    <name evidence="1" type="ORF">ISF26_14475</name>
</gene>
<evidence type="ECO:0000313" key="1">
    <source>
        <dbReference type="EMBL" id="UFP93017.1"/>
    </source>
</evidence>
<sequence>MTEPLRARMLLSHNFDTSTAAVEALSPAQFAQVFTEGLAAYPDLQCRCLEDSPHWLVEIYFPVAFTPRQVGELCGRTLAKSRANERKGEGRLPDTLILGGLKTTPALGNAPYSLRPGDWGVDVVETDAAQAFLAAIGWEATAAGRPPDTTFKFEIRGA</sequence>
<dbReference type="InterPro" id="IPR020325">
    <property type="entry name" value="Uncharacterised_16.1kDa"/>
</dbReference>
<accession>A0ABY3PH97</accession>
<evidence type="ECO:0000313" key="2">
    <source>
        <dbReference type="Proteomes" id="UP001054846"/>
    </source>
</evidence>
<dbReference type="Proteomes" id="UP001054846">
    <property type="component" value="Chromosome"/>
</dbReference>
<protein>
    <submittedName>
        <fullName evidence="1">DUF2656 domain-containing protein</fullName>
    </submittedName>
</protein>
<dbReference type="RefSeq" id="WP_230840018.1">
    <property type="nucleotide sequence ID" value="NZ_CP063845.1"/>
</dbReference>
<name>A0ABY3PH97_9CYAN</name>
<proteinExistence type="predicted"/>
<keyword evidence="2" id="KW-1185">Reference proteome</keyword>
<reference evidence="1 2" key="1">
    <citation type="journal article" date="2021" name="Genome Biol. Evol.">
        <title>Complete Genome Sequencing of a Novel Gloeobacter Species from a Waterfall Cave in Mexico.</title>
        <authorList>
            <person name="Saw J.H."/>
            <person name="Cardona T."/>
            <person name="Montejano G."/>
        </authorList>
    </citation>
    <scope>NUCLEOTIDE SEQUENCE [LARGE SCALE GENOMIC DNA]</scope>
    <source>
        <strain evidence="1">MG652769</strain>
    </source>
</reference>
<dbReference type="Pfam" id="PF10847">
    <property type="entry name" value="DUF2656"/>
    <property type="match status" value="1"/>
</dbReference>
<organism evidence="1 2">
    <name type="scientific">Gloeobacter morelensis MG652769</name>
    <dbReference type="NCBI Taxonomy" id="2781736"/>
    <lineage>
        <taxon>Bacteria</taxon>
        <taxon>Bacillati</taxon>
        <taxon>Cyanobacteriota</taxon>
        <taxon>Cyanophyceae</taxon>
        <taxon>Gloeobacterales</taxon>
        <taxon>Gloeobacteraceae</taxon>
        <taxon>Gloeobacter</taxon>
        <taxon>Gloeobacter morelensis</taxon>
    </lineage>
</organism>
<dbReference type="EMBL" id="CP063845">
    <property type="protein sequence ID" value="UFP93017.1"/>
    <property type="molecule type" value="Genomic_DNA"/>
</dbReference>